<keyword evidence="2" id="KW-1185">Reference proteome</keyword>
<evidence type="ECO:0000313" key="2">
    <source>
        <dbReference type="Proteomes" id="UP001497680"/>
    </source>
</evidence>
<reference evidence="1 2" key="1">
    <citation type="journal article" date="2022" name="New Phytol.">
        <title>Ecological generalism drives hyperdiversity of secondary metabolite gene clusters in xylarialean endophytes.</title>
        <authorList>
            <person name="Franco M.E.E."/>
            <person name="Wisecaver J.H."/>
            <person name="Arnold A.E."/>
            <person name="Ju Y.M."/>
            <person name="Slot J.C."/>
            <person name="Ahrendt S."/>
            <person name="Moore L.P."/>
            <person name="Eastman K.E."/>
            <person name="Scott K."/>
            <person name="Konkel Z."/>
            <person name="Mondo S.J."/>
            <person name="Kuo A."/>
            <person name="Hayes R.D."/>
            <person name="Haridas S."/>
            <person name="Andreopoulos B."/>
            <person name="Riley R."/>
            <person name="LaButti K."/>
            <person name="Pangilinan J."/>
            <person name="Lipzen A."/>
            <person name="Amirebrahimi M."/>
            <person name="Yan J."/>
            <person name="Adam C."/>
            <person name="Keymanesh K."/>
            <person name="Ng V."/>
            <person name="Louie K."/>
            <person name="Northen T."/>
            <person name="Drula E."/>
            <person name="Henrissat B."/>
            <person name="Hsieh H.M."/>
            <person name="Youens-Clark K."/>
            <person name="Lutzoni F."/>
            <person name="Miadlikowska J."/>
            <person name="Eastwood D.C."/>
            <person name="Hamelin R.C."/>
            <person name="Grigoriev I.V."/>
            <person name="U'Ren J.M."/>
        </authorList>
    </citation>
    <scope>NUCLEOTIDE SEQUENCE [LARGE SCALE GENOMIC DNA]</scope>
    <source>
        <strain evidence="1 2">ER1909</strain>
    </source>
</reference>
<accession>A0ACC0CQP4</accession>
<gene>
    <name evidence="1" type="ORF">F4821DRAFT_205192</name>
</gene>
<organism evidence="1 2">
    <name type="scientific">Hypoxylon rubiginosum</name>
    <dbReference type="NCBI Taxonomy" id="110542"/>
    <lineage>
        <taxon>Eukaryota</taxon>
        <taxon>Fungi</taxon>
        <taxon>Dikarya</taxon>
        <taxon>Ascomycota</taxon>
        <taxon>Pezizomycotina</taxon>
        <taxon>Sordariomycetes</taxon>
        <taxon>Xylariomycetidae</taxon>
        <taxon>Xylariales</taxon>
        <taxon>Hypoxylaceae</taxon>
        <taxon>Hypoxylon</taxon>
    </lineage>
</organism>
<proteinExistence type="predicted"/>
<protein>
    <submittedName>
        <fullName evidence="1">Uncharacterized protein</fullName>
    </submittedName>
</protein>
<name>A0ACC0CQP4_9PEZI</name>
<dbReference type="Proteomes" id="UP001497680">
    <property type="component" value="Unassembled WGS sequence"/>
</dbReference>
<comment type="caution">
    <text evidence="1">The sequence shown here is derived from an EMBL/GenBank/DDBJ whole genome shotgun (WGS) entry which is preliminary data.</text>
</comment>
<dbReference type="EMBL" id="MU394363">
    <property type="protein sequence ID" value="KAI6082798.1"/>
    <property type="molecule type" value="Genomic_DNA"/>
</dbReference>
<evidence type="ECO:0000313" key="1">
    <source>
        <dbReference type="EMBL" id="KAI6082798.1"/>
    </source>
</evidence>
<sequence>MSSNDDSCINTLREQIEDSLVSSISEHRFLPIDKLHEILTLPVIKRAVKELKCGPDERIKLADTIYREGRRVFAMLIYDYKQDLIVEFRKHGALDSRLPLDEASAKTIVKHSIAHRIVQDLQWRFYPYTFPENMSESDHEIQRKMILPFLGSERIDSGAFGDVDKMTISPSQQNFDKEAKLVQVVRKRLKSKDNTEKFKREVSCLRLLSRLQHPNIIPLWGSYTYRDEQNFLFPFVDTNLGSFLKAETPYQDFQWDFTFYSALTGLASALSKTHHLSLNEDDHDINFEAIGYHHDIRPPNVLVGPDTFILADFGLGRLRQEDLSHTPHKWTSGDYVAPESTDQQENPLTANRATDVWAFGCLIAEVITYMLAGAKGVKAFQMKRFTPGRLTGWKDASFYQPHGDVKQEVIDWMGELKRDNPHPDFVPRLVDLVLDVLQRDPQKRPDMNTIHQRLKILSMKKYFHAVRAIFRDIHRAGEEPEEPIIRRHLESLRYAQERFDVWGSALGLGENGVSEYVEKQSEILEILKKLHRALREEPQRRYLGSRHALSSLEHLIVQSVEDLWKLLPSGLDQSAEDQWQEKILGSGLVQQMPGSHHAADSDLPAAITTDPLKSEFEEEARRFKESLDDGVPLNDILKITSIDDLYDITDRIQAESGGLRNLSKIQTFLERIKGYTSVINIIIDGSHNVLGLLWGSIAILLQLARPLNEAYDSLIDAVSKIGQTLPNFQVSVSMFNQDLQTKEILILFLKDLLNFYGTTLKFFSHPNWMHIFNRLWPKQYAYCLEVADHIERLHRLMRTEIRIEDIHQEYEFRKKALENFKAQSRETRSQEFRRIVTSFSPCRYDTTLYRLRGLRYHRTGDWLFTDKTFTQWLNSSLEETRVLWLKGIPGAGKTVLSSRVLDYLKGIRGIKTAFVFLTYQEAKTSALSTIHSLVLQMAEGEENLMAMVCESVDEDLRSDLGAAGSLLSSLIKYSGVVYLVIDGVDEVSETERGRLVRELLRLVEECETLRIVLSTRAEADLVRLLGGSSVTIQIHDHNEGSIKNYVLERAKHIFNSPGIPPKTKVKIENLLTPLASRAKGMFLYARLIMDMVAMIHDLSELQKELTVLPENLEAAYHRIIVRLGGHKEADKARRLLGWLACSPAPITVEEAHQALVVMPGNRDQDFDMLRKLNVVELLGPIVETVDTYIRFVHFTAKEYISSPHLGAQLINPTQAILDLAVRSINYLCQRHHDPDLSLEERCEKVTTGQYSFHAFATRMWFELVCQYLQSTKMADPSVELIESINMLWEYRKTQELHDSEGHESEIESEIEGEVESDSATIFAMLEGKQPLLYQTLYRVSRFRNSSFLFTGKINTDSNKDMNDPFSISDTSRCIRKAFDAVLCNSPIGRRVSDGPGCHENRASILLYYGPRPFKCKFPGCEFWRHGFQDGALRDRHENSHDRPLKCHVAGCQFELIGFLSERMRRKHFEQAHRSNPIQPSFNAEDLPQGDLKVILSDLIQVNQVKAVQEILFAFPDVLESDEVRNELRLLAAPATSSDMLKLLERPAEFDEVKPLNQMEDYISESIRGRNESTLSYFLSRAAPFPIKSIYTHMGVQRGLVPKLVSSDWLEGMKIYCEWIRSGLRRIHQVNISEAKELFGYKHNISAASHSTGEQQLLYLWKNSGVVQSFGKAWVTHTLRSVTESSSSVTIAAYLLKEGADINYRPRRTATTALQRAARRKSSAEAAEMIKFLLLNGADPEADQEETKPGRQNENSHRRARPRTGRKIRDEVGAKDIHRWLGKTWDELVEETRCIRNNKDVGKVLMSRVGEDK</sequence>